<dbReference type="AlphaFoldDB" id="W7LUF9"/>
<dbReference type="GeneID" id="30071852"/>
<gene>
    <name evidence="2" type="ORF">FVEG_14976</name>
</gene>
<keyword evidence="1" id="KW-0812">Transmembrane</keyword>
<accession>W7LUF9</accession>
<dbReference type="VEuPathDB" id="FungiDB:FVEG_14976"/>
<feature type="transmembrane region" description="Helical" evidence="1">
    <location>
        <begin position="44"/>
        <end position="71"/>
    </location>
</feature>
<reference evidence="2 3" key="1">
    <citation type="journal article" date="2010" name="Nature">
        <title>Comparative genomics reveals mobile pathogenicity chromosomes in Fusarium.</title>
        <authorList>
            <person name="Ma L.J."/>
            <person name="van der Does H.C."/>
            <person name="Borkovich K.A."/>
            <person name="Coleman J.J."/>
            <person name="Daboussi M.J."/>
            <person name="Di Pietro A."/>
            <person name="Dufresne M."/>
            <person name="Freitag M."/>
            <person name="Grabherr M."/>
            <person name="Henrissat B."/>
            <person name="Houterman P.M."/>
            <person name="Kang S."/>
            <person name="Shim W.B."/>
            <person name="Woloshuk C."/>
            <person name="Xie X."/>
            <person name="Xu J.R."/>
            <person name="Antoniw J."/>
            <person name="Baker S.E."/>
            <person name="Bluhm B.H."/>
            <person name="Breakspear A."/>
            <person name="Brown D.W."/>
            <person name="Butchko R.A."/>
            <person name="Chapman S."/>
            <person name="Coulson R."/>
            <person name="Coutinho P.M."/>
            <person name="Danchin E.G."/>
            <person name="Diener A."/>
            <person name="Gale L.R."/>
            <person name="Gardiner D.M."/>
            <person name="Goff S."/>
            <person name="Hammond-Kosack K.E."/>
            <person name="Hilburn K."/>
            <person name="Hua-Van A."/>
            <person name="Jonkers W."/>
            <person name="Kazan K."/>
            <person name="Kodira C.D."/>
            <person name="Koehrsen M."/>
            <person name="Kumar L."/>
            <person name="Lee Y.H."/>
            <person name="Li L."/>
            <person name="Manners J.M."/>
            <person name="Miranda-Saavedra D."/>
            <person name="Mukherjee M."/>
            <person name="Park G."/>
            <person name="Park J."/>
            <person name="Park S.Y."/>
            <person name="Proctor R.H."/>
            <person name="Regev A."/>
            <person name="Ruiz-Roldan M.C."/>
            <person name="Sain D."/>
            <person name="Sakthikumar S."/>
            <person name="Sykes S."/>
            <person name="Schwartz D.C."/>
            <person name="Turgeon B.G."/>
            <person name="Wapinski I."/>
            <person name="Yoder O."/>
            <person name="Young S."/>
            <person name="Zeng Q."/>
            <person name="Zhou S."/>
            <person name="Galagan J."/>
            <person name="Cuomo C.A."/>
            <person name="Kistler H.C."/>
            <person name="Rep M."/>
        </authorList>
    </citation>
    <scope>NUCLEOTIDE SEQUENCE [LARGE SCALE GENOMIC DNA]</scope>
    <source>
        <strain evidence="3">M3125 / FGSC 7600</strain>
    </source>
</reference>
<name>W7LUF9_GIBM7</name>
<dbReference type="EMBL" id="CM000583">
    <property type="protein sequence ID" value="EWG39090.1"/>
    <property type="molecule type" value="Genomic_DNA"/>
</dbReference>
<organism evidence="2 3">
    <name type="scientific">Gibberella moniliformis (strain M3125 / FGSC 7600)</name>
    <name type="common">Maize ear and stalk rot fungus</name>
    <name type="synonym">Fusarium verticillioides</name>
    <dbReference type="NCBI Taxonomy" id="334819"/>
    <lineage>
        <taxon>Eukaryota</taxon>
        <taxon>Fungi</taxon>
        <taxon>Dikarya</taxon>
        <taxon>Ascomycota</taxon>
        <taxon>Pezizomycotina</taxon>
        <taxon>Sordariomycetes</taxon>
        <taxon>Hypocreomycetidae</taxon>
        <taxon>Hypocreales</taxon>
        <taxon>Nectriaceae</taxon>
        <taxon>Fusarium</taxon>
        <taxon>Fusarium fujikuroi species complex</taxon>
    </lineage>
</organism>
<evidence type="ECO:0000313" key="2">
    <source>
        <dbReference type="EMBL" id="EWG39090.1"/>
    </source>
</evidence>
<evidence type="ECO:0000313" key="3">
    <source>
        <dbReference type="Proteomes" id="UP000009096"/>
    </source>
</evidence>
<protein>
    <submittedName>
        <fullName evidence="2">Uncharacterized protein</fullName>
    </submittedName>
</protein>
<evidence type="ECO:0000256" key="1">
    <source>
        <dbReference type="SAM" id="Phobius"/>
    </source>
</evidence>
<dbReference type="RefSeq" id="XP_018745281.1">
    <property type="nucleotide sequence ID" value="XM_018904036.1"/>
</dbReference>
<keyword evidence="1" id="KW-0472">Membrane</keyword>
<sequence length="153" mass="16632">MRMYISAVILVPSTFAPSRQNKLHDHETSLLSTPSKMTWTARPLVFLSFLLPFPVVPVSLGAHAQVFDCLLQVSLVRPQLADSLCVEHLQHLAFLPVPAPVTVAVAVAVAVTVVIRLRLTGAGTAHSEVKTTSRTPIVNLKYQIPPFPIPPRG</sequence>
<feature type="transmembrane region" description="Helical" evidence="1">
    <location>
        <begin position="92"/>
        <end position="115"/>
    </location>
</feature>
<dbReference type="EMBL" id="DS022243">
    <property type="protein sequence ID" value="EWG39090.1"/>
    <property type="molecule type" value="Genomic_DNA"/>
</dbReference>
<dbReference type="KEGG" id="fvr:FVEG_14976"/>
<proteinExistence type="predicted"/>
<keyword evidence="1" id="KW-1133">Transmembrane helix</keyword>
<keyword evidence="3" id="KW-1185">Reference proteome</keyword>
<dbReference type="Proteomes" id="UP000009096">
    <property type="component" value="Chromosome 6"/>
</dbReference>